<proteinExistence type="predicted"/>
<keyword evidence="6" id="KW-1185">Reference proteome</keyword>
<accession>A0A1H3ZKP7</accession>
<keyword evidence="1" id="KW-0805">Transcription regulation</keyword>
<dbReference type="STRING" id="408074.SAMN05660909_01254"/>
<dbReference type="SMART" id="SM00342">
    <property type="entry name" value="HTH_ARAC"/>
    <property type="match status" value="1"/>
</dbReference>
<name>A0A1H3ZKP7_9BACT</name>
<evidence type="ECO:0000313" key="5">
    <source>
        <dbReference type="EMBL" id="SEA23832.1"/>
    </source>
</evidence>
<dbReference type="EMBL" id="FNRL01000004">
    <property type="protein sequence ID" value="SEA23832.1"/>
    <property type="molecule type" value="Genomic_DNA"/>
</dbReference>
<evidence type="ECO:0000313" key="6">
    <source>
        <dbReference type="Proteomes" id="UP000199656"/>
    </source>
</evidence>
<dbReference type="InterPro" id="IPR009057">
    <property type="entry name" value="Homeodomain-like_sf"/>
</dbReference>
<protein>
    <submittedName>
        <fullName evidence="5">AraC-type DNA-binding protein</fullName>
    </submittedName>
</protein>
<gene>
    <name evidence="5" type="ORF">SAMN05660909_01254</name>
</gene>
<organism evidence="5 6">
    <name type="scientific">Chitinophaga terrae</name>
    <name type="common">ex Kim and Jung 2007</name>
    <dbReference type="NCBI Taxonomy" id="408074"/>
    <lineage>
        <taxon>Bacteria</taxon>
        <taxon>Pseudomonadati</taxon>
        <taxon>Bacteroidota</taxon>
        <taxon>Chitinophagia</taxon>
        <taxon>Chitinophagales</taxon>
        <taxon>Chitinophagaceae</taxon>
        <taxon>Chitinophaga</taxon>
    </lineage>
</organism>
<reference evidence="6" key="1">
    <citation type="submission" date="2016-10" db="EMBL/GenBank/DDBJ databases">
        <authorList>
            <person name="Varghese N."/>
            <person name="Submissions S."/>
        </authorList>
    </citation>
    <scope>NUCLEOTIDE SEQUENCE [LARGE SCALE GENOMIC DNA]</scope>
    <source>
        <strain evidence="6">DSM 23920</strain>
    </source>
</reference>
<dbReference type="PANTHER" id="PTHR47894:SF1">
    <property type="entry name" value="HTH-TYPE TRANSCRIPTIONAL REGULATOR VQSM"/>
    <property type="match status" value="1"/>
</dbReference>
<dbReference type="Pfam" id="PF12625">
    <property type="entry name" value="Arabinose_bd"/>
    <property type="match status" value="1"/>
</dbReference>
<dbReference type="OrthoDB" id="5582699at2"/>
<dbReference type="Pfam" id="PF12833">
    <property type="entry name" value="HTH_18"/>
    <property type="match status" value="1"/>
</dbReference>
<dbReference type="InterPro" id="IPR018060">
    <property type="entry name" value="HTH_AraC"/>
</dbReference>
<sequence>MKELVNNIIAYAVQRDVNAAQLCKLSGIPSTYLKNPNSAPLTHQQLHHLWKNAAHLANDPLFSLHMGESLRASALGIVGHIIQSSATVGEALTHAAALVHLFTDQASMSLRQDKNSTHITLLPATKQQSSNDLGSLMELLLVITIHELDGLMLKKIVPQSVFLPYKVSDPEEYERVLRCRPVKSSGKYGLTIPGPLWDEPILTANYELQELFLKKIKRLAKPAARTSTLQTRIYNYLLANAYLGVSSLDDIAANFNVSPRSLQRQLKKEGFTFQQIADEVKRSLAEQYISSGNFELKDISWMLGYNEPSAFSRAFKRWTGKAPGHYQEAG</sequence>
<dbReference type="SUPFAM" id="SSF46689">
    <property type="entry name" value="Homeodomain-like"/>
    <property type="match status" value="1"/>
</dbReference>
<dbReference type="InterPro" id="IPR032687">
    <property type="entry name" value="AraC-type_N"/>
</dbReference>
<feature type="domain" description="HTH araC/xylS-type" evidence="4">
    <location>
        <begin position="231"/>
        <end position="329"/>
    </location>
</feature>
<dbReference type="GO" id="GO:0003700">
    <property type="term" value="F:DNA-binding transcription factor activity"/>
    <property type="evidence" value="ECO:0007669"/>
    <property type="project" value="InterPro"/>
</dbReference>
<keyword evidence="2 5" id="KW-0238">DNA-binding</keyword>
<evidence type="ECO:0000259" key="4">
    <source>
        <dbReference type="PROSITE" id="PS01124"/>
    </source>
</evidence>
<evidence type="ECO:0000256" key="2">
    <source>
        <dbReference type="ARBA" id="ARBA00023125"/>
    </source>
</evidence>
<dbReference type="RefSeq" id="WP_089759756.1">
    <property type="nucleotide sequence ID" value="NZ_BKAT01000005.1"/>
</dbReference>
<dbReference type="PROSITE" id="PS01124">
    <property type="entry name" value="HTH_ARAC_FAMILY_2"/>
    <property type="match status" value="1"/>
</dbReference>
<dbReference type="AlphaFoldDB" id="A0A1H3ZKP7"/>
<evidence type="ECO:0000256" key="3">
    <source>
        <dbReference type="ARBA" id="ARBA00023163"/>
    </source>
</evidence>
<evidence type="ECO:0000256" key="1">
    <source>
        <dbReference type="ARBA" id="ARBA00023015"/>
    </source>
</evidence>
<dbReference type="Proteomes" id="UP000199656">
    <property type="component" value="Unassembled WGS sequence"/>
</dbReference>
<dbReference type="Gene3D" id="1.10.10.60">
    <property type="entry name" value="Homeodomain-like"/>
    <property type="match status" value="1"/>
</dbReference>
<dbReference type="GO" id="GO:0005829">
    <property type="term" value="C:cytosol"/>
    <property type="evidence" value="ECO:0007669"/>
    <property type="project" value="TreeGrafter"/>
</dbReference>
<dbReference type="GO" id="GO:0000976">
    <property type="term" value="F:transcription cis-regulatory region binding"/>
    <property type="evidence" value="ECO:0007669"/>
    <property type="project" value="TreeGrafter"/>
</dbReference>
<dbReference type="PANTHER" id="PTHR47894">
    <property type="entry name" value="HTH-TYPE TRANSCRIPTIONAL REGULATOR GADX"/>
    <property type="match status" value="1"/>
</dbReference>
<keyword evidence="3" id="KW-0804">Transcription</keyword>